<dbReference type="CDD" id="cd12148">
    <property type="entry name" value="fungal_TF_MHR"/>
    <property type="match status" value="1"/>
</dbReference>
<keyword evidence="3" id="KW-0805">Transcription regulation</keyword>
<keyword evidence="1" id="KW-0479">Metal-binding</keyword>
<gene>
    <name evidence="9" type="ORF">CPLU01_08690</name>
</gene>
<evidence type="ECO:0000256" key="2">
    <source>
        <dbReference type="ARBA" id="ARBA00022833"/>
    </source>
</evidence>
<dbReference type="InterPro" id="IPR007219">
    <property type="entry name" value="XnlR_reg_dom"/>
</dbReference>
<dbReference type="InterPro" id="IPR051615">
    <property type="entry name" value="Transcr_Regulatory_Elem"/>
</dbReference>
<evidence type="ECO:0000313" key="9">
    <source>
        <dbReference type="EMBL" id="KAF6828093.1"/>
    </source>
</evidence>
<evidence type="ECO:0000256" key="7">
    <source>
        <dbReference type="SAM" id="MobiDB-lite"/>
    </source>
</evidence>
<dbReference type="SMART" id="SM00906">
    <property type="entry name" value="Fungal_trans"/>
    <property type="match status" value="1"/>
</dbReference>
<dbReference type="CDD" id="cd14723">
    <property type="entry name" value="ZIP_Ppr1"/>
    <property type="match status" value="1"/>
</dbReference>
<keyword evidence="6" id="KW-0539">Nucleus</keyword>
<dbReference type="GO" id="GO:0003677">
    <property type="term" value="F:DNA binding"/>
    <property type="evidence" value="ECO:0007669"/>
    <property type="project" value="UniProtKB-KW"/>
</dbReference>
<proteinExistence type="predicted"/>
<organism evidence="9 10">
    <name type="scientific">Colletotrichum plurivorum</name>
    <dbReference type="NCBI Taxonomy" id="2175906"/>
    <lineage>
        <taxon>Eukaryota</taxon>
        <taxon>Fungi</taxon>
        <taxon>Dikarya</taxon>
        <taxon>Ascomycota</taxon>
        <taxon>Pezizomycotina</taxon>
        <taxon>Sordariomycetes</taxon>
        <taxon>Hypocreomycetidae</taxon>
        <taxon>Glomerellales</taxon>
        <taxon>Glomerellaceae</taxon>
        <taxon>Colletotrichum</taxon>
        <taxon>Colletotrichum orchidearum species complex</taxon>
    </lineage>
</organism>
<dbReference type="Proteomes" id="UP000654918">
    <property type="component" value="Unassembled WGS sequence"/>
</dbReference>
<comment type="caution">
    <text evidence="9">The sequence shown here is derived from an EMBL/GenBank/DDBJ whole genome shotgun (WGS) entry which is preliminary data.</text>
</comment>
<dbReference type="PANTHER" id="PTHR31313">
    <property type="entry name" value="TY1 ENHANCER ACTIVATOR"/>
    <property type="match status" value="1"/>
</dbReference>
<dbReference type="GO" id="GO:0006351">
    <property type="term" value="P:DNA-templated transcription"/>
    <property type="evidence" value="ECO:0007669"/>
    <property type="project" value="InterPro"/>
</dbReference>
<dbReference type="EMBL" id="WIGO01000127">
    <property type="protein sequence ID" value="KAF6828093.1"/>
    <property type="molecule type" value="Genomic_DNA"/>
</dbReference>
<evidence type="ECO:0000256" key="1">
    <source>
        <dbReference type="ARBA" id="ARBA00022723"/>
    </source>
</evidence>
<feature type="domain" description="Xylanolytic transcriptional activator regulatory" evidence="8">
    <location>
        <begin position="279"/>
        <end position="351"/>
    </location>
</feature>
<evidence type="ECO:0000256" key="4">
    <source>
        <dbReference type="ARBA" id="ARBA00023125"/>
    </source>
</evidence>
<evidence type="ECO:0000259" key="8">
    <source>
        <dbReference type="SMART" id="SM00906"/>
    </source>
</evidence>
<dbReference type="Pfam" id="PF04082">
    <property type="entry name" value="Fungal_trans"/>
    <property type="match status" value="1"/>
</dbReference>
<feature type="region of interest" description="Disordered" evidence="7">
    <location>
        <begin position="119"/>
        <end position="138"/>
    </location>
</feature>
<dbReference type="GO" id="GO:0008270">
    <property type="term" value="F:zinc ion binding"/>
    <property type="evidence" value="ECO:0007669"/>
    <property type="project" value="InterPro"/>
</dbReference>
<evidence type="ECO:0000256" key="6">
    <source>
        <dbReference type="ARBA" id="ARBA00023242"/>
    </source>
</evidence>
<keyword evidence="10" id="KW-1185">Reference proteome</keyword>
<evidence type="ECO:0000256" key="3">
    <source>
        <dbReference type="ARBA" id="ARBA00023015"/>
    </source>
</evidence>
<keyword evidence="2" id="KW-0862">Zinc</keyword>
<protein>
    <submittedName>
        <fullName evidence="9">C6 transcription factor</fullName>
    </submittedName>
</protein>
<sequence>MHPARARSVDAGEPSEVDNRGSAPKSYVDLLQARIKLLEQVLWTHSIDIDWSIAKLHSQRTEVAAGGPTAAYSSSTAFNEICADLEGALYVDEPLHEHEQASAEARFYGLTSGRLEISSSQDITSGSPGQEDSPEISFQSPDSTLHFTRLSGRATSAEASIIDELATPRVKEGLLDLYFQWEQPWLQLVDEKLFRQSLESNGRYSSSLLVCCILAVASRYSDDAEARSDPNDSNTAGALYAEAAEAMLQTEIEDPSITTVQSLGILGLYFIEIGSDSVGWLYMSMANRIVLDLGLNIDSRSVTDMAPLTSDEMRLRRQVYWALYCNDKLGASYTGRDSQAAVPLPALAVPDEDISDRTQDLIRLQRALATHCQILEKISIKLLASVAERRAFFDSTMFTLKGWFYSLPKELKVKTNSVNRNQTMLPQAYILSMVHYTSVVLLAKPFLRSGKGDTPESAEILQLASSVCFEAAAEICLLGERYREAFGSFRRSPLTATHCTLTAALVIMFLRDGSMGTCAQADQNKLDGCLQTLHELSVSWGPPLRYWRTLTSILIQRGSQDVTVDEAQVVDSIPVRSRPSDTENQHQPGDRAEVVPDMTVLASMLQDPGEANQYFAEHESTEQMFPDVAWLDVGAFDALSWDFGGRNALDAQMWGTGCSWQLDSNQ</sequence>
<dbReference type="PANTHER" id="PTHR31313:SF83">
    <property type="entry name" value="ZN(II)2CYS6 TRANSCRIPTION FACTOR (EUROFUNG)"/>
    <property type="match status" value="1"/>
</dbReference>
<evidence type="ECO:0000313" key="10">
    <source>
        <dbReference type="Proteomes" id="UP000654918"/>
    </source>
</evidence>
<reference evidence="9" key="1">
    <citation type="journal article" date="2020" name="Phytopathology">
        <title>Genome Sequence Resources of Colletotrichum truncatum, C. plurivorum, C. musicola, and C. sojae: Four Species Pathogenic to Soybean (Glycine max).</title>
        <authorList>
            <person name="Rogerio F."/>
            <person name="Boufleur T.R."/>
            <person name="Ciampi-Guillardi M."/>
            <person name="Sukno S.A."/>
            <person name="Thon M.R."/>
            <person name="Massola Junior N.S."/>
            <person name="Baroncelli R."/>
        </authorList>
    </citation>
    <scope>NUCLEOTIDE SEQUENCE</scope>
    <source>
        <strain evidence="9">LFN00145</strain>
    </source>
</reference>
<keyword evidence="5" id="KW-0804">Transcription</keyword>
<name>A0A8H6NCS1_9PEZI</name>
<keyword evidence="4" id="KW-0238">DNA-binding</keyword>
<feature type="region of interest" description="Disordered" evidence="7">
    <location>
        <begin position="1"/>
        <end position="23"/>
    </location>
</feature>
<evidence type="ECO:0000256" key="5">
    <source>
        <dbReference type="ARBA" id="ARBA00023163"/>
    </source>
</evidence>
<accession>A0A8H6NCS1</accession>
<dbReference type="AlphaFoldDB" id="A0A8H6NCS1"/>